<dbReference type="AlphaFoldDB" id="A0A6M3KFZ1"/>
<gene>
    <name evidence="1" type="ORF">MM415A00699_0006</name>
    <name evidence="2" type="ORF">MM415B02807_0011</name>
</gene>
<name>A0A6M3KFZ1_9ZZZZ</name>
<dbReference type="EMBL" id="MT142763">
    <property type="protein sequence ID" value="QJA88228.1"/>
    <property type="molecule type" value="Genomic_DNA"/>
</dbReference>
<evidence type="ECO:0000313" key="1">
    <source>
        <dbReference type="EMBL" id="QJA80564.1"/>
    </source>
</evidence>
<proteinExistence type="predicted"/>
<evidence type="ECO:0000313" key="2">
    <source>
        <dbReference type="EMBL" id="QJA88228.1"/>
    </source>
</evidence>
<organism evidence="1">
    <name type="scientific">viral metagenome</name>
    <dbReference type="NCBI Taxonomy" id="1070528"/>
    <lineage>
        <taxon>unclassified sequences</taxon>
        <taxon>metagenomes</taxon>
        <taxon>organismal metagenomes</taxon>
    </lineage>
</organism>
<protein>
    <submittedName>
        <fullName evidence="1">Uncharacterized protein</fullName>
    </submittedName>
</protein>
<dbReference type="EMBL" id="MT142427">
    <property type="protein sequence ID" value="QJA80564.1"/>
    <property type="molecule type" value="Genomic_DNA"/>
</dbReference>
<sequence length="56" mass="6508">MTTVKQDQEFVKHLISEELLEIAIEWIADNLEPEDVFSEKALIEWAKSAGFIEDEE</sequence>
<reference evidence="1" key="1">
    <citation type="submission" date="2020-03" db="EMBL/GenBank/DDBJ databases">
        <title>The deep terrestrial virosphere.</title>
        <authorList>
            <person name="Holmfeldt K."/>
            <person name="Nilsson E."/>
            <person name="Simone D."/>
            <person name="Lopez-Fernandez M."/>
            <person name="Wu X."/>
            <person name="de Brujin I."/>
            <person name="Lundin D."/>
            <person name="Andersson A."/>
            <person name="Bertilsson S."/>
            <person name="Dopson M."/>
        </authorList>
    </citation>
    <scope>NUCLEOTIDE SEQUENCE</scope>
    <source>
        <strain evidence="1">MM415A00699</strain>
        <strain evidence="2">MM415B02807</strain>
    </source>
</reference>
<accession>A0A6M3KFZ1</accession>